<dbReference type="InterPro" id="IPR037175">
    <property type="entry name" value="KFase_sf"/>
</dbReference>
<dbReference type="RefSeq" id="WP_073289529.1">
    <property type="nucleotide sequence ID" value="NZ_FRCP01000017.1"/>
</dbReference>
<dbReference type="GO" id="GO:0019441">
    <property type="term" value="P:L-tryptophan catabolic process to kynurenine"/>
    <property type="evidence" value="ECO:0007669"/>
    <property type="project" value="InterPro"/>
</dbReference>
<dbReference type="InterPro" id="IPR007325">
    <property type="entry name" value="KFase/CYL"/>
</dbReference>
<dbReference type="STRING" id="1120996.SAMN02746066_03331"/>
<dbReference type="Pfam" id="PF04199">
    <property type="entry name" value="Cyclase"/>
    <property type="match status" value="1"/>
</dbReference>
<accession>A0A1M7LNA9</accession>
<keyword evidence="2" id="KW-1185">Reference proteome</keyword>
<protein>
    <submittedName>
        <fullName evidence="1">Kynurenine formamidase</fullName>
    </submittedName>
</protein>
<dbReference type="PANTHER" id="PTHR31118:SF12">
    <property type="entry name" value="CYCLASE-LIKE PROTEIN 2"/>
    <property type="match status" value="1"/>
</dbReference>
<dbReference type="Proteomes" id="UP000184038">
    <property type="component" value="Unassembled WGS sequence"/>
</dbReference>
<dbReference type="AlphaFoldDB" id="A0A1M7LNA9"/>
<organism evidence="1 2">
    <name type="scientific">Anaerosporobacter mobilis DSM 15930</name>
    <dbReference type="NCBI Taxonomy" id="1120996"/>
    <lineage>
        <taxon>Bacteria</taxon>
        <taxon>Bacillati</taxon>
        <taxon>Bacillota</taxon>
        <taxon>Clostridia</taxon>
        <taxon>Lachnospirales</taxon>
        <taxon>Lachnospiraceae</taxon>
        <taxon>Anaerosporobacter</taxon>
    </lineage>
</organism>
<dbReference type="GO" id="GO:0004061">
    <property type="term" value="F:arylformamidase activity"/>
    <property type="evidence" value="ECO:0007669"/>
    <property type="project" value="InterPro"/>
</dbReference>
<dbReference type="EMBL" id="FRCP01000017">
    <property type="protein sequence ID" value="SHM79732.1"/>
    <property type="molecule type" value="Genomic_DNA"/>
</dbReference>
<evidence type="ECO:0000313" key="1">
    <source>
        <dbReference type="EMBL" id="SHM79732.1"/>
    </source>
</evidence>
<name>A0A1M7LNA9_9FIRM</name>
<dbReference type="Gene3D" id="3.50.30.50">
    <property type="entry name" value="Putative cyclase"/>
    <property type="match status" value="1"/>
</dbReference>
<evidence type="ECO:0000313" key="2">
    <source>
        <dbReference type="Proteomes" id="UP000184038"/>
    </source>
</evidence>
<dbReference type="OrthoDB" id="9796085at2"/>
<sequence>MNVIDLTITVDNECLTCGTSWHQKPMLEKIGTINSVGRNTSRIVLGSHTGTHMDAPLHFYDNTHGIDKMDLNLLIGEIEIVDFTNLDRNTYVTLDMVKQINIKKRMLFIFGWYKYWKTEQYYNGFPYFDMEAANYLIENGMKLIALDTPSPDANNAIYEKNDSPVHKKLLQNNVVIIEYLTNTATIDINKQYEIVALPLKLKDIDGSPARVVLIER</sequence>
<dbReference type="SUPFAM" id="SSF102198">
    <property type="entry name" value="Putative cyclase"/>
    <property type="match status" value="1"/>
</dbReference>
<reference evidence="1 2" key="1">
    <citation type="submission" date="2016-11" db="EMBL/GenBank/DDBJ databases">
        <authorList>
            <person name="Jaros S."/>
            <person name="Januszkiewicz K."/>
            <person name="Wedrychowicz H."/>
        </authorList>
    </citation>
    <scope>NUCLEOTIDE SEQUENCE [LARGE SCALE GENOMIC DNA]</scope>
    <source>
        <strain evidence="1 2">DSM 15930</strain>
    </source>
</reference>
<proteinExistence type="predicted"/>
<dbReference type="PANTHER" id="PTHR31118">
    <property type="entry name" value="CYCLASE-LIKE PROTEIN 2"/>
    <property type="match status" value="1"/>
</dbReference>
<gene>
    <name evidence="1" type="ORF">SAMN02746066_03331</name>
</gene>